<protein>
    <submittedName>
        <fullName evidence="2">Uncharacterized protein</fullName>
    </submittedName>
</protein>
<gene>
    <name evidence="2" type="ORF">FHR20_003665</name>
</gene>
<name>A0A7X5ZXC5_9SPHN</name>
<dbReference type="Proteomes" id="UP000564677">
    <property type="component" value="Unassembled WGS sequence"/>
</dbReference>
<evidence type="ECO:0000313" key="2">
    <source>
        <dbReference type="EMBL" id="NIJ66689.1"/>
    </source>
</evidence>
<keyword evidence="1" id="KW-1133">Transmembrane helix</keyword>
<keyword evidence="1" id="KW-0812">Transmembrane</keyword>
<keyword evidence="3" id="KW-1185">Reference proteome</keyword>
<dbReference type="AlphaFoldDB" id="A0A7X5ZXC5"/>
<keyword evidence="1" id="KW-0472">Membrane</keyword>
<organism evidence="2 3">
    <name type="scientific">Sphingomonas leidyi</name>
    <dbReference type="NCBI Taxonomy" id="68569"/>
    <lineage>
        <taxon>Bacteria</taxon>
        <taxon>Pseudomonadati</taxon>
        <taxon>Pseudomonadota</taxon>
        <taxon>Alphaproteobacteria</taxon>
        <taxon>Sphingomonadales</taxon>
        <taxon>Sphingomonadaceae</taxon>
        <taxon>Sphingomonas</taxon>
    </lineage>
</organism>
<feature type="transmembrane region" description="Helical" evidence="1">
    <location>
        <begin position="18"/>
        <end position="46"/>
    </location>
</feature>
<reference evidence="2 3" key="1">
    <citation type="submission" date="2020-03" db="EMBL/GenBank/DDBJ databases">
        <title>Genomic Encyclopedia of Type Strains, Phase IV (KMG-IV): sequencing the most valuable type-strain genomes for metagenomic binning, comparative biology and taxonomic classification.</title>
        <authorList>
            <person name="Goeker M."/>
        </authorList>
    </citation>
    <scope>NUCLEOTIDE SEQUENCE [LARGE SCALE GENOMIC DNA]</scope>
    <source>
        <strain evidence="2 3">DSM 4733</strain>
    </source>
</reference>
<sequence length="115" mass="11861">MAGSIGFMLLAGSLAGDLFLLCFFIALILAFGHLVFIALPIYLVLVDRWPLRMWNAGLAGFLIGAIPMSLLGLGGRPDLGALLSAILWFGGSGLVGGLAFCAVRGGDIVVPDGAE</sequence>
<accession>A0A7X5ZXC5</accession>
<dbReference type="EMBL" id="JAASQV010000004">
    <property type="protein sequence ID" value="NIJ66689.1"/>
    <property type="molecule type" value="Genomic_DNA"/>
</dbReference>
<comment type="caution">
    <text evidence="2">The sequence shown here is derived from an EMBL/GenBank/DDBJ whole genome shotgun (WGS) entry which is preliminary data.</text>
</comment>
<evidence type="ECO:0000256" key="1">
    <source>
        <dbReference type="SAM" id="Phobius"/>
    </source>
</evidence>
<feature type="transmembrane region" description="Helical" evidence="1">
    <location>
        <begin position="53"/>
        <end position="73"/>
    </location>
</feature>
<evidence type="ECO:0000313" key="3">
    <source>
        <dbReference type="Proteomes" id="UP000564677"/>
    </source>
</evidence>
<proteinExistence type="predicted"/>
<feature type="transmembrane region" description="Helical" evidence="1">
    <location>
        <begin position="79"/>
        <end position="103"/>
    </location>
</feature>